<feature type="transmembrane region" description="Helical" evidence="4">
    <location>
        <begin position="261"/>
        <end position="282"/>
    </location>
</feature>
<evidence type="ECO:0000313" key="5">
    <source>
        <dbReference type="EMBL" id="MCE5173224.1"/>
    </source>
</evidence>
<comment type="caution">
    <text evidence="5">The sequence shown here is derived from an EMBL/GenBank/DDBJ whole genome shotgun (WGS) entry which is preliminary data.</text>
</comment>
<dbReference type="PANTHER" id="PTHR22550">
    <property type="entry name" value="SPORE GERMINATION PROTEIN"/>
    <property type="match status" value="1"/>
</dbReference>
<organism evidence="5 6">
    <name type="scientific">Paenibacillus profundus</name>
    <dbReference type="NCBI Taxonomy" id="1173085"/>
    <lineage>
        <taxon>Bacteria</taxon>
        <taxon>Bacillati</taxon>
        <taxon>Bacillota</taxon>
        <taxon>Bacilli</taxon>
        <taxon>Bacillales</taxon>
        <taxon>Paenibacillaceae</taxon>
        <taxon>Paenibacillus</taxon>
    </lineage>
</organism>
<keyword evidence="2 4" id="KW-0472">Membrane</keyword>
<dbReference type="PIRSF" id="PIRSF005690">
    <property type="entry name" value="GerBA"/>
    <property type="match status" value="1"/>
</dbReference>
<feature type="transmembrane region" description="Helical" evidence="4">
    <location>
        <begin position="303"/>
        <end position="324"/>
    </location>
</feature>
<gene>
    <name evidence="5" type="ORF">LQV63_28585</name>
</gene>
<comment type="similarity">
    <text evidence="1">Belongs to the GerABKA family.</text>
</comment>
<keyword evidence="4" id="KW-0812">Transmembrane</keyword>
<feature type="transmembrane region" description="Helical" evidence="4">
    <location>
        <begin position="386"/>
        <end position="411"/>
    </location>
</feature>
<evidence type="ECO:0000256" key="4">
    <source>
        <dbReference type="SAM" id="Phobius"/>
    </source>
</evidence>
<accession>A0ABS8YQK0</accession>
<reference evidence="5 6" key="1">
    <citation type="submission" date="2021-11" db="EMBL/GenBank/DDBJ databases">
        <title>Draft genome sequence of Paenibacillus profundus YoMME, a new Gram-positive bacteria with exoelectrogenic properties.</title>
        <authorList>
            <person name="Hubenova Y."/>
            <person name="Hubenova E."/>
            <person name="Manasiev Y."/>
            <person name="Peykov S."/>
            <person name="Mitov M."/>
        </authorList>
    </citation>
    <scope>NUCLEOTIDE SEQUENCE [LARGE SCALE GENOMIC DNA]</scope>
    <source>
        <strain evidence="5 6">YoMME</strain>
    </source>
</reference>
<evidence type="ECO:0000256" key="3">
    <source>
        <dbReference type="SAM" id="MobiDB-lite"/>
    </source>
</evidence>
<feature type="transmembrane region" description="Helical" evidence="4">
    <location>
        <begin position="423"/>
        <end position="450"/>
    </location>
</feature>
<sequence length="486" mass="54704">MIEERKAPMDNNRNKTETPSMNNNNLPIENDNHTIEKYLHHSFKHTQDLTVQRIEENGASVLIAYLDTIADHNKLQRIVFQTFLKMPLNEINTGNQTCVNYKVLREMAEAKEELLKGSCVISIEGTKQLYAINIANDVMRSIAEPENEKVVQGSHEGFVETLRQNVYLIRKTLKSDDLIIQYDKVGDEVQTEIALVYLEKHSNKRVINEIKRRIKSKPIDCVVNVGQLEGLIEDSARSPFPQMLNTERVDRTIAHLNEGKIIIFLEGCATCLIAPVHFSAFLQSADDYSSRWNTRLFISSLRFMGIFVAVFLPAFYIAVIAFHFDVLPDELVMPIKNSINEIPFPPLIEAFIMELTIELIREAGLRLPPRIGPTVSIVGGLVIGDAIVRAGLISTTMIIVVAITAIAAFSIPTHEMSEAVRLLRFPFMLLAACLGLVGMSFGVIVVLGHLCKLESFGSPYFTPFTLKDFKDKIIGKYIKKLIKTNT</sequence>
<feature type="region of interest" description="Disordered" evidence="3">
    <location>
        <begin position="1"/>
        <end position="25"/>
    </location>
</feature>
<proteinExistence type="inferred from homology"/>
<evidence type="ECO:0000256" key="2">
    <source>
        <dbReference type="ARBA" id="ARBA00023136"/>
    </source>
</evidence>
<dbReference type="InterPro" id="IPR050768">
    <property type="entry name" value="UPF0353/GerABKA_families"/>
</dbReference>
<name>A0ABS8YQK0_9BACL</name>
<dbReference type="InterPro" id="IPR004995">
    <property type="entry name" value="Spore_Ger"/>
</dbReference>
<keyword evidence="4" id="KW-1133">Transmembrane helix</keyword>
<dbReference type="Proteomes" id="UP001199916">
    <property type="component" value="Unassembled WGS sequence"/>
</dbReference>
<evidence type="ECO:0000256" key="1">
    <source>
        <dbReference type="ARBA" id="ARBA00005278"/>
    </source>
</evidence>
<dbReference type="PANTHER" id="PTHR22550:SF5">
    <property type="entry name" value="LEUCINE ZIPPER PROTEIN 4"/>
    <property type="match status" value="1"/>
</dbReference>
<evidence type="ECO:0000313" key="6">
    <source>
        <dbReference type="Proteomes" id="UP001199916"/>
    </source>
</evidence>
<feature type="compositionally biased region" description="Basic and acidic residues" evidence="3">
    <location>
        <begin position="1"/>
        <end position="16"/>
    </location>
</feature>
<protein>
    <submittedName>
        <fullName evidence="5">Spore germination protein</fullName>
    </submittedName>
</protein>
<dbReference type="Pfam" id="PF03323">
    <property type="entry name" value="GerA"/>
    <property type="match status" value="1"/>
</dbReference>
<keyword evidence="6" id="KW-1185">Reference proteome</keyword>
<dbReference type="EMBL" id="JAJNBZ010000044">
    <property type="protein sequence ID" value="MCE5173224.1"/>
    <property type="molecule type" value="Genomic_DNA"/>
</dbReference>